<evidence type="ECO:0000256" key="1">
    <source>
        <dbReference type="ARBA" id="ARBA00004141"/>
    </source>
</evidence>
<gene>
    <name evidence="17" type="primary">ABCB1</name>
</gene>
<dbReference type="GO" id="GO:0016887">
    <property type="term" value="F:ATP hydrolysis activity"/>
    <property type="evidence" value="ECO:0007669"/>
    <property type="project" value="InterPro"/>
</dbReference>
<evidence type="ECO:0000256" key="7">
    <source>
        <dbReference type="ARBA" id="ARBA00022741"/>
    </source>
</evidence>
<feature type="transmembrane region" description="Helical" evidence="14">
    <location>
        <begin position="190"/>
        <end position="208"/>
    </location>
</feature>
<feature type="transmembrane region" description="Helical" evidence="14">
    <location>
        <begin position="293"/>
        <end position="316"/>
    </location>
</feature>
<feature type="transmembrane region" description="Helical" evidence="14">
    <location>
        <begin position="935"/>
        <end position="954"/>
    </location>
</feature>
<feature type="domain" description="ABC transporter" evidence="15">
    <location>
        <begin position="392"/>
        <end position="628"/>
    </location>
</feature>
<evidence type="ECO:0000256" key="4">
    <source>
        <dbReference type="ARBA" id="ARBA00022553"/>
    </source>
</evidence>
<dbReference type="Pfam" id="PF00005">
    <property type="entry name" value="ABC_tran"/>
    <property type="match status" value="2"/>
</dbReference>
<dbReference type="FunFam" id="1.20.1560.10:FF:000187">
    <property type="entry name" value="ATP binding cassette subfamily B member 1"/>
    <property type="match status" value="1"/>
</dbReference>
<dbReference type="FunFam" id="3.40.50.300:FF:000479">
    <property type="entry name" value="Multidrug resistance protein 1A"/>
    <property type="match status" value="1"/>
</dbReference>
<comment type="similarity">
    <text evidence="2">Belongs to the ABC transporter superfamily. ABCB family. Multidrug resistance exporter (TC 3.A.1.201) subfamily.</text>
</comment>
<feature type="transmembrane region" description="Helical" evidence="14">
    <location>
        <begin position="708"/>
        <end position="734"/>
    </location>
</feature>
<feature type="domain" description="ABC transmembrane type-1" evidence="16">
    <location>
        <begin position="51"/>
        <end position="357"/>
    </location>
</feature>
<dbReference type="GO" id="GO:0005524">
    <property type="term" value="F:ATP binding"/>
    <property type="evidence" value="ECO:0007669"/>
    <property type="project" value="UniProtKB-KW"/>
</dbReference>
<feature type="compositionally biased region" description="Basic and acidic residues" evidence="13">
    <location>
        <begin position="10"/>
        <end position="29"/>
    </location>
</feature>
<dbReference type="AlphaFoldDB" id="A0A667GRU4"/>
<feature type="transmembrane region" description="Helical" evidence="14">
    <location>
        <begin position="754"/>
        <end position="777"/>
    </location>
</feature>
<dbReference type="FunFam" id="1.20.1560.10:FF:000043">
    <property type="entry name" value="Multidrug resistance protein 1A"/>
    <property type="match status" value="2"/>
</dbReference>
<dbReference type="GO" id="GO:0005743">
    <property type="term" value="C:mitochondrial inner membrane"/>
    <property type="evidence" value="ECO:0007669"/>
    <property type="project" value="TreeGrafter"/>
</dbReference>
<dbReference type="PROSITE" id="PS50929">
    <property type="entry name" value="ABC_TM1F"/>
    <property type="match status" value="2"/>
</dbReference>
<feature type="transmembrane region" description="Helical" evidence="14">
    <location>
        <begin position="115"/>
        <end position="139"/>
    </location>
</feature>
<keyword evidence="8" id="KW-0067">ATP-binding</keyword>
<dbReference type="GO" id="GO:0015421">
    <property type="term" value="F:ABC-type oligopeptide transporter activity"/>
    <property type="evidence" value="ECO:0007669"/>
    <property type="project" value="TreeGrafter"/>
</dbReference>
<dbReference type="SUPFAM" id="SSF52540">
    <property type="entry name" value="P-loop containing nucleoside triphosphate hydrolases"/>
    <property type="match status" value="2"/>
</dbReference>
<evidence type="ECO:0000313" key="17">
    <source>
        <dbReference type="Ensembl" id="ENSLCNP00005001535.1"/>
    </source>
</evidence>
<keyword evidence="18" id="KW-1185">Reference proteome</keyword>
<reference evidence="17" key="2">
    <citation type="submission" date="2025-09" db="UniProtKB">
        <authorList>
            <consortium name="Ensembl"/>
        </authorList>
    </citation>
    <scope>IDENTIFICATION</scope>
</reference>
<name>A0A667GRU4_LYNCA</name>
<feature type="transmembrane region" description="Helical" evidence="14">
    <location>
        <begin position="48"/>
        <end position="71"/>
    </location>
</feature>
<evidence type="ECO:0000313" key="18">
    <source>
        <dbReference type="Proteomes" id="UP000472241"/>
    </source>
</evidence>
<keyword evidence="11 14" id="KW-0472">Membrane</keyword>
<dbReference type="GO" id="GO:0090374">
    <property type="term" value="P:oligopeptide export from mitochondrion"/>
    <property type="evidence" value="ECO:0007669"/>
    <property type="project" value="TreeGrafter"/>
</dbReference>
<feature type="transmembrane region" description="Helical" evidence="14">
    <location>
        <begin position="974"/>
        <end position="995"/>
    </location>
</feature>
<keyword evidence="4" id="KW-0597">Phosphoprotein</keyword>
<evidence type="ECO:0000256" key="10">
    <source>
        <dbReference type="ARBA" id="ARBA00022989"/>
    </source>
</evidence>
<keyword evidence="5 14" id="KW-0812">Transmembrane</keyword>
<evidence type="ECO:0000256" key="3">
    <source>
        <dbReference type="ARBA" id="ARBA00022448"/>
    </source>
</evidence>
<dbReference type="CDD" id="cd18558">
    <property type="entry name" value="ABC_6TM_Pgp_ABCB1"/>
    <property type="match status" value="1"/>
</dbReference>
<evidence type="ECO:0000256" key="11">
    <source>
        <dbReference type="ARBA" id="ARBA00023136"/>
    </source>
</evidence>
<dbReference type="PROSITE" id="PS00211">
    <property type="entry name" value="ABC_TRANSPORTER_1"/>
    <property type="match status" value="1"/>
</dbReference>
<evidence type="ECO:0000256" key="13">
    <source>
        <dbReference type="SAM" id="MobiDB-lite"/>
    </source>
</evidence>
<evidence type="ECO:0000256" key="14">
    <source>
        <dbReference type="SAM" id="Phobius"/>
    </source>
</evidence>
<protein>
    <submittedName>
        <fullName evidence="17">ATP binding cassette subfamily B member 4</fullName>
    </submittedName>
</protein>
<dbReference type="InterPro" id="IPR027417">
    <property type="entry name" value="P-loop_NTPase"/>
</dbReference>
<dbReference type="InterPro" id="IPR039421">
    <property type="entry name" value="Type_1_exporter"/>
</dbReference>
<keyword evidence="7" id="KW-0547">Nucleotide-binding</keyword>
<dbReference type="Proteomes" id="UP000472241">
    <property type="component" value="Unplaced"/>
</dbReference>
<sequence>MDLEGGSNGRAEKKFWKMGEKSKKEKKEKKPTVSTLAMFRYSNWLDRLYMLVGTMAAIIHGAALPLMMLVFGDMTDSFANAGISRNLTNLNITGESIVNDSYFINRLEEEMTTYAYYYSGIGAGVLVAAYIQVSFWCLAAGRQILKIRKQFFHAIMRQEVGWFDVHDVGELNTRLTDDVSKINEGIGDKIGMFFQSMATFFIGFIVGFTRGWKLTLVILAISPVLGLSAAIWAKILSSFTDKELLAYAKAGAVAEEVLAAIRTVIAFGGQKKELERYNKNLEEAKRIGIKKAITANISIGIAFLLIYASYALAFWYGTSLVLSYEYSIGQVLTVFFSVLIGAFSVGQASPSIEAFANARGAAYEIFKIIDNKPSIDSYSKNGHKPDNIKGNLEFKNVHFSYPSRKEVKILKGLNLKVQSGQTVALVGNSGCGKSTTVQLMQRLYDPTDGMVSIDGQDIRTINVRYLREIIGVVSQEPVLFATTIAENICYGRENVTMEEIEKAVKEANAYDFIMKLPNKFDTLVGERGAQLSGGQKQRIAIARALVRNPKILLLDEATSALDSESEAVVQVALDKARKGRTTIVVAHRLSTIRNADVIAGFDDGVIVEKGNHDELMKEEGIYFKLVTMQTRGNEIELENAVYESISEIDALEMSPKDSGSSLIRRRSTRKSIHASQGQDRKLGTKENLDEHVPPVSFWRILKLNITEWPYFVVGIFCAIINGGLQPAFSVIFSRIIGVFTRVEDPETKRQNSNIFSLLFLVLGIISFITFFLQGFTFGKAGEILTKRLRYMVFRSMLRQDVSWFDDPKNTTGALTTRLANDAAQVKGAIGSRLAIITQNIANLGTGIIISLIYGWQLTLLLLAIVPIIAIAGVVEMKMLSGQALKDKKELEGAGKIATEAIENFRTVVSLTREQKFEYMYAQSLQVPYRNSLRKAHIFGISFSITQAMMYFSYAGCFRFGAYLVAHEFMDFQDVLLVFSAIVFGAMAVGQVSSFAPDYAKAKVSAAHVIMIIEKIPLIDSYSTEGLMPNTLEGNVTFNEVMFNYPTRPDIPVLQGLSLEVKKGQTLALVGSSGCGKSTVVQLLERFYDPMAGTVLIDGKEIKHLNVQWLRAHMGIVSQEPILFDCSIGENIAYGDNSRVVSQEEIVRAAKEANIHPFIETLPDVVQEALDKAREGRTCIVIAHTPVHHPETQTYSGVSEWQGQGAWHTSTAAGSERHLLSMVSVQAGAKR</sequence>
<keyword evidence="10 14" id="KW-1133">Transmembrane helix</keyword>
<dbReference type="InterPro" id="IPR017871">
    <property type="entry name" value="ABC_transporter-like_CS"/>
</dbReference>
<evidence type="ECO:0000256" key="5">
    <source>
        <dbReference type="ARBA" id="ARBA00022692"/>
    </source>
</evidence>
<organism evidence="17 18">
    <name type="scientific">Lynx canadensis</name>
    <name type="common">Canada lynx</name>
    <name type="synonym">Felis canadensis</name>
    <dbReference type="NCBI Taxonomy" id="61383"/>
    <lineage>
        <taxon>Eukaryota</taxon>
        <taxon>Metazoa</taxon>
        <taxon>Chordata</taxon>
        <taxon>Craniata</taxon>
        <taxon>Vertebrata</taxon>
        <taxon>Euteleostomi</taxon>
        <taxon>Mammalia</taxon>
        <taxon>Eutheria</taxon>
        <taxon>Laurasiatheria</taxon>
        <taxon>Carnivora</taxon>
        <taxon>Feliformia</taxon>
        <taxon>Felidae</taxon>
        <taxon>Felinae</taxon>
        <taxon>Lynx</taxon>
    </lineage>
</organism>
<keyword evidence="9" id="KW-1278">Translocase</keyword>
<evidence type="ECO:0000256" key="12">
    <source>
        <dbReference type="ARBA" id="ARBA00023180"/>
    </source>
</evidence>
<dbReference type="SUPFAM" id="SSF90123">
    <property type="entry name" value="ABC transporter transmembrane region"/>
    <property type="match status" value="2"/>
</dbReference>
<dbReference type="PROSITE" id="PS50893">
    <property type="entry name" value="ABC_TRANSPORTER_2"/>
    <property type="match status" value="2"/>
</dbReference>
<keyword evidence="3" id="KW-0813">Transport</keyword>
<feature type="domain" description="ABC transmembrane type-1" evidence="16">
    <location>
        <begin position="712"/>
        <end position="1000"/>
    </location>
</feature>
<dbReference type="InterPro" id="IPR003439">
    <property type="entry name" value="ABC_transporter-like_ATP-bd"/>
</dbReference>
<feature type="compositionally biased region" description="Basic residues" evidence="13">
    <location>
        <begin position="663"/>
        <end position="672"/>
    </location>
</feature>
<dbReference type="Gene3D" id="3.40.50.300">
    <property type="entry name" value="P-loop containing nucleotide triphosphate hydrolases"/>
    <property type="match status" value="2"/>
</dbReference>
<dbReference type="CDD" id="cd03249">
    <property type="entry name" value="ABC_MTABC3_MDL1_MDL2"/>
    <property type="match status" value="1"/>
</dbReference>
<evidence type="ECO:0000256" key="6">
    <source>
        <dbReference type="ARBA" id="ARBA00022737"/>
    </source>
</evidence>
<accession>A0A667GRU4</accession>
<evidence type="ECO:0000256" key="2">
    <source>
        <dbReference type="ARBA" id="ARBA00007577"/>
    </source>
</evidence>
<dbReference type="Ensembl" id="ENSLCNT00005001751.1">
    <property type="protein sequence ID" value="ENSLCNP00005001535.1"/>
    <property type="gene ID" value="ENSLCNG00005000925.1"/>
</dbReference>
<dbReference type="CDD" id="cd18578">
    <property type="entry name" value="ABC_6TM_Pgp_ABCB1_D2_like"/>
    <property type="match status" value="1"/>
</dbReference>
<comment type="subcellular location">
    <subcellularLocation>
        <location evidence="1">Membrane</location>
        <topology evidence="1">Multi-pass membrane protein</topology>
    </subcellularLocation>
</comment>
<evidence type="ECO:0000259" key="16">
    <source>
        <dbReference type="PROSITE" id="PS50929"/>
    </source>
</evidence>
<feature type="domain" description="ABC transporter" evidence="15">
    <location>
        <begin position="1035"/>
        <end position="1228"/>
    </location>
</feature>
<feature type="region of interest" description="Disordered" evidence="13">
    <location>
        <begin position="655"/>
        <end position="685"/>
    </location>
</feature>
<dbReference type="InterPro" id="IPR003593">
    <property type="entry name" value="AAA+_ATPase"/>
</dbReference>
<reference evidence="17" key="1">
    <citation type="submission" date="2025-08" db="UniProtKB">
        <authorList>
            <consortium name="Ensembl"/>
        </authorList>
    </citation>
    <scope>IDENTIFICATION</scope>
</reference>
<keyword evidence="12" id="KW-0325">Glycoprotein</keyword>
<feature type="region of interest" description="Disordered" evidence="13">
    <location>
        <begin position="1"/>
        <end position="29"/>
    </location>
</feature>
<feature type="transmembrane region" description="Helical" evidence="14">
    <location>
        <begin position="859"/>
        <end position="879"/>
    </location>
</feature>
<evidence type="ECO:0000259" key="15">
    <source>
        <dbReference type="PROSITE" id="PS50893"/>
    </source>
</evidence>
<dbReference type="SMART" id="SM00382">
    <property type="entry name" value="AAA"/>
    <property type="match status" value="2"/>
</dbReference>
<feature type="transmembrane region" description="Helical" evidence="14">
    <location>
        <begin position="214"/>
        <end position="233"/>
    </location>
</feature>
<proteinExistence type="inferred from homology"/>
<dbReference type="Gene3D" id="1.20.1560.10">
    <property type="entry name" value="ABC transporter type 1, transmembrane domain"/>
    <property type="match status" value="1"/>
</dbReference>
<dbReference type="Pfam" id="PF00664">
    <property type="entry name" value="ABC_membrane"/>
    <property type="match status" value="2"/>
</dbReference>
<dbReference type="PANTHER" id="PTHR43394">
    <property type="entry name" value="ATP-DEPENDENT PERMEASE MDL1, MITOCHONDRIAL"/>
    <property type="match status" value="1"/>
</dbReference>
<keyword evidence="6" id="KW-0677">Repeat</keyword>
<dbReference type="InterPro" id="IPR011527">
    <property type="entry name" value="ABC1_TM_dom"/>
</dbReference>
<dbReference type="PANTHER" id="PTHR43394:SF28">
    <property type="entry name" value="ATP-BINDING CASSETTE SUBFAMILY B MEMBER 1"/>
    <property type="match status" value="1"/>
</dbReference>
<evidence type="ECO:0000256" key="9">
    <source>
        <dbReference type="ARBA" id="ARBA00022967"/>
    </source>
</evidence>
<dbReference type="InterPro" id="IPR036640">
    <property type="entry name" value="ABC1_TM_sf"/>
</dbReference>
<evidence type="ECO:0000256" key="8">
    <source>
        <dbReference type="ARBA" id="ARBA00022840"/>
    </source>
</evidence>